<dbReference type="RefSeq" id="WP_173285259.1">
    <property type="nucleotide sequence ID" value="NZ_CP054020.1"/>
</dbReference>
<dbReference type="NCBIfam" id="NF041023">
    <property type="entry name" value="PP0621_fam"/>
    <property type="match status" value="1"/>
</dbReference>
<accession>A0A7D4SNC8</accession>
<dbReference type="EMBL" id="CP054020">
    <property type="protein sequence ID" value="QKI89361.1"/>
    <property type="molecule type" value="Genomic_DNA"/>
</dbReference>
<gene>
    <name evidence="1" type="ORF">HQN79_07175</name>
</gene>
<reference evidence="1 2" key="1">
    <citation type="submission" date="2020-05" db="EMBL/GenBank/DDBJ databases">
        <title>Thiomicrorhabdus sediminis sp.nov. and Thiomicrorhabdus xiamenensis sp.nov., novel sulfur-oxidizing bacteria isolated from coastal sediment.</title>
        <authorList>
            <person name="Liu X."/>
        </authorList>
    </citation>
    <scope>NUCLEOTIDE SEQUENCE [LARGE SCALE GENOMIC DNA]</scope>
    <source>
        <strain evidence="1 2">G2</strain>
    </source>
</reference>
<keyword evidence="2" id="KW-1185">Reference proteome</keyword>
<dbReference type="InterPro" id="IPR049708">
    <property type="entry name" value="PP0621-like"/>
</dbReference>
<protein>
    <submittedName>
        <fullName evidence="1">Uncharacterized protein</fullName>
    </submittedName>
</protein>
<proteinExistence type="predicted"/>
<organism evidence="1 2">
    <name type="scientific">Thiomicrorhabdus xiamenensis</name>
    <dbReference type="NCBI Taxonomy" id="2739063"/>
    <lineage>
        <taxon>Bacteria</taxon>
        <taxon>Pseudomonadati</taxon>
        <taxon>Pseudomonadota</taxon>
        <taxon>Gammaproteobacteria</taxon>
        <taxon>Thiotrichales</taxon>
        <taxon>Piscirickettsiaceae</taxon>
        <taxon>Thiomicrorhabdus</taxon>
    </lineage>
</organism>
<evidence type="ECO:0000313" key="1">
    <source>
        <dbReference type="EMBL" id="QKI89361.1"/>
    </source>
</evidence>
<sequence length="83" mass="9852">MRAIFLFLIVIIVFLLIMTIIRGRQERKFAKEQQEQQEKNRKDTAQKMISCEVCHAYLPEKDAICRDGKCFCGEEHLRQYENG</sequence>
<dbReference type="KEGG" id="txa:HQN79_07175"/>
<dbReference type="Proteomes" id="UP000504724">
    <property type="component" value="Chromosome"/>
</dbReference>
<name>A0A7D4SNC8_9GAMM</name>
<evidence type="ECO:0000313" key="2">
    <source>
        <dbReference type="Proteomes" id="UP000504724"/>
    </source>
</evidence>
<dbReference type="AlphaFoldDB" id="A0A7D4SNC8"/>